<evidence type="ECO:0000313" key="2">
    <source>
        <dbReference type="EMBL" id="KAI1728026.1"/>
    </source>
</evidence>
<dbReference type="InterPro" id="IPR039421">
    <property type="entry name" value="Type_1_exporter"/>
</dbReference>
<dbReference type="InterPro" id="IPR003439">
    <property type="entry name" value="ABC_transporter-like_ATP-bd"/>
</dbReference>
<dbReference type="InterPro" id="IPR027417">
    <property type="entry name" value="P-loop_NTPase"/>
</dbReference>
<dbReference type="PANTHER" id="PTHR24221">
    <property type="entry name" value="ATP-BINDING CASSETTE SUB-FAMILY B"/>
    <property type="match status" value="1"/>
</dbReference>
<sequence>MLIAYSLCQYKSNLNVNNNVTFGYKPDRKVLDNISFVVSPGETVALVGPSGSGKTTIVRLLFRLYETTGGTITFNGRDIRHIRLKSLRGRIGIVPQDTVLFNETIRYNILRAKNVFSVFNFIYWTYYLSSYSSSTALQEAA</sequence>
<reference evidence="2" key="1">
    <citation type="submission" date="2022-01" db="EMBL/GenBank/DDBJ databases">
        <title>Genome Sequence Resource for Two Populations of Ditylenchus destructor, the Migratory Endoparasitic Phytonematode.</title>
        <authorList>
            <person name="Zhang H."/>
            <person name="Lin R."/>
            <person name="Xie B."/>
        </authorList>
    </citation>
    <scope>NUCLEOTIDE SEQUENCE</scope>
    <source>
        <strain evidence="2">BazhouSP</strain>
    </source>
</reference>
<dbReference type="GO" id="GO:0005774">
    <property type="term" value="C:vacuolar membrane"/>
    <property type="evidence" value="ECO:0007669"/>
    <property type="project" value="TreeGrafter"/>
</dbReference>
<dbReference type="EMBL" id="JAKKPZ010000001">
    <property type="protein sequence ID" value="KAI1728026.1"/>
    <property type="molecule type" value="Genomic_DNA"/>
</dbReference>
<evidence type="ECO:0000259" key="1">
    <source>
        <dbReference type="Pfam" id="PF00005"/>
    </source>
</evidence>
<dbReference type="PANTHER" id="PTHR24221:SF654">
    <property type="entry name" value="ATP-BINDING CASSETTE SUB-FAMILY B MEMBER 6"/>
    <property type="match status" value="1"/>
</dbReference>
<proteinExistence type="predicted"/>
<name>A0AAD4NGW9_9BILA</name>
<protein>
    <submittedName>
        <fullName evidence="2">ABC transporter domain-containing protein</fullName>
    </submittedName>
</protein>
<organism evidence="2 3">
    <name type="scientific">Ditylenchus destructor</name>
    <dbReference type="NCBI Taxonomy" id="166010"/>
    <lineage>
        <taxon>Eukaryota</taxon>
        <taxon>Metazoa</taxon>
        <taxon>Ecdysozoa</taxon>
        <taxon>Nematoda</taxon>
        <taxon>Chromadorea</taxon>
        <taxon>Rhabditida</taxon>
        <taxon>Tylenchina</taxon>
        <taxon>Tylenchomorpha</taxon>
        <taxon>Sphaerularioidea</taxon>
        <taxon>Anguinidae</taxon>
        <taxon>Anguininae</taxon>
        <taxon>Ditylenchus</taxon>
    </lineage>
</organism>
<dbReference type="AlphaFoldDB" id="A0AAD4NGW9"/>
<accession>A0AAD4NGW9</accession>
<dbReference type="GO" id="GO:0020037">
    <property type="term" value="F:heme binding"/>
    <property type="evidence" value="ECO:0007669"/>
    <property type="project" value="TreeGrafter"/>
</dbReference>
<feature type="domain" description="ABC transporter" evidence="1">
    <location>
        <begin position="31"/>
        <end position="108"/>
    </location>
</feature>
<dbReference type="GO" id="GO:0016887">
    <property type="term" value="F:ATP hydrolysis activity"/>
    <property type="evidence" value="ECO:0007669"/>
    <property type="project" value="InterPro"/>
</dbReference>
<dbReference type="GO" id="GO:0005524">
    <property type="term" value="F:ATP binding"/>
    <property type="evidence" value="ECO:0007669"/>
    <property type="project" value="InterPro"/>
</dbReference>
<keyword evidence="3" id="KW-1185">Reference proteome</keyword>
<dbReference type="SUPFAM" id="SSF52540">
    <property type="entry name" value="P-loop containing nucleoside triphosphate hydrolases"/>
    <property type="match status" value="1"/>
</dbReference>
<dbReference type="Proteomes" id="UP001201812">
    <property type="component" value="Unassembled WGS sequence"/>
</dbReference>
<evidence type="ECO:0000313" key="3">
    <source>
        <dbReference type="Proteomes" id="UP001201812"/>
    </source>
</evidence>
<dbReference type="GO" id="GO:0015439">
    <property type="term" value="F:ABC-type heme transporter activity"/>
    <property type="evidence" value="ECO:0007669"/>
    <property type="project" value="TreeGrafter"/>
</dbReference>
<dbReference type="Gene3D" id="3.40.50.300">
    <property type="entry name" value="P-loop containing nucleotide triphosphate hydrolases"/>
    <property type="match status" value="1"/>
</dbReference>
<comment type="caution">
    <text evidence="2">The sequence shown here is derived from an EMBL/GenBank/DDBJ whole genome shotgun (WGS) entry which is preliminary data.</text>
</comment>
<gene>
    <name evidence="2" type="ORF">DdX_00176</name>
</gene>
<dbReference type="Pfam" id="PF00005">
    <property type="entry name" value="ABC_tran"/>
    <property type="match status" value="1"/>
</dbReference>